<name>A0A0P0Y2K2_ORYSJ</name>
<organism evidence="2 3">
    <name type="scientific">Oryza sativa subsp. japonica</name>
    <name type="common">Rice</name>
    <dbReference type="NCBI Taxonomy" id="39947"/>
    <lineage>
        <taxon>Eukaryota</taxon>
        <taxon>Viridiplantae</taxon>
        <taxon>Streptophyta</taxon>
        <taxon>Embryophyta</taxon>
        <taxon>Tracheophyta</taxon>
        <taxon>Spermatophyta</taxon>
        <taxon>Magnoliopsida</taxon>
        <taxon>Liliopsida</taxon>
        <taxon>Poales</taxon>
        <taxon>Poaceae</taxon>
        <taxon>BOP clade</taxon>
        <taxon>Oryzoideae</taxon>
        <taxon>Oryzeae</taxon>
        <taxon>Oryzinae</taxon>
        <taxon>Oryza</taxon>
        <taxon>Oryza sativa</taxon>
    </lineage>
</organism>
<dbReference type="PaxDb" id="39947-A0A0P0Y2K2"/>
<feature type="compositionally biased region" description="Pro residues" evidence="1">
    <location>
        <begin position="1"/>
        <end position="12"/>
    </location>
</feature>
<keyword evidence="3" id="KW-1185">Reference proteome</keyword>
<dbReference type="AlphaFoldDB" id="A0A0P0Y2K2"/>
<reference evidence="3" key="1">
    <citation type="journal article" date="2005" name="Nature">
        <title>The map-based sequence of the rice genome.</title>
        <authorList>
            <consortium name="International rice genome sequencing project (IRGSP)"/>
            <person name="Matsumoto T."/>
            <person name="Wu J."/>
            <person name="Kanamori H."/>
            <person name="Katayose Y."/>
            <person name="Fujisawa M."/>
            <person name="Namiki N."/>
            <person name="Mizuno H."/>
            <person name="Yamamoto K."/>
            <person name="Antonio B.A."/>
            <person name="Baba T."/>
            <person name="Sakata K."/>
            <person name="Nagamura Y."/>
            <person name="Aoki H."/>
            <person name="Arikawa K."/>
            <person name="Arita K."/>
            <person name="Bito T."/>
            <person name="Chiden Y."/>
            <person name="Fujitsuka N."/>
            <person name="Fukunaka R."/>
            <person name="Hamada M."/>
            <person name="Harada C."/>
            <person name="Hayashi A."/>
            <person name="Hijishita S."/>
            <person name="Honda M."/>
            <person name="Hosokawa S."/>
            <person name="Ichikawa Y."/>
            <person name="Idonuma A."/>
            <person name="Iijima M."/>
            <person name="Ikeda M."/>
            <person name="Ikeno M."/>
            <person name="Ito K."/>
            <person name="Ito S."/>
            <person name="Ito T."/>
            <person name="Ito Y."/>
            <person name="Ito Y."/>
            <person name="Iwabuchi A."/>
            <person name="Kamiya K."/>
            <person name="Karasawa W."/>
            <person name="Kurita K."/>
            <person name="Katagiri S."/>
            <person name="Kikuta A."/>
            <person name="Kobayashi H."/>
            <person name="Kobayashi N."/>
            <person name="Machita K."/>
            <person name="Maehara T."/>
            <person name="Masukawa M."/>
            <person name="Mizubayashi T."/>
            <person name="Mukai Y."/>
            <person name="Nagasaki H."/>
            <person name="Nagata Y."/>
            <person name="Naito S."/>
            <person name="Nakashima M."/>
            <person name="Nakama Y."/>
            <person name="Nakamichi Y."/>
            <person name="Nakamura M."/>
            <person name="Meguro A."/>
            <person name="Negishi M."/>
            <person name="Ohta I."/>
            <person name="Ohta T."/>
            <person name="Okamoto M."/>
            <person name="Ono N."/>
            <person name="Saji S."/>
            <person name="Sakaguchi M."/>
            <person name="Sakai K."/>
            <person name="Shibata M."/>
            <person name="Shimokawa T."/>
            <person name="Song J."/>
            <person name="Takazaki Y."/>
            <person name="Terasawa K."/>
            <person name="Tsugane M."/>
            <person name="Tsuji K."/>
            <person name="Ueda S."/>
            <person name="Waki K."/>
            <person name="Yamagata H."/>
            <person name="Yamamoto M."/>
            <person name="Yamamoto S."/>
            <person name="Yamane H."/>
            <person name="Yoshiki S."/>
            <person name="Yoshihara R."/>
            <person name="Yukawa K."/>
            <person name="Zhong H."/>
            <person name="Yano M."/>
            <person name="Yuan Q."/>
            <person name="Ouyang S."/>
            <person name="Liu J."/>
            <person name="Jones K.M."/>
            <person name="Gansberger K."/>
            <person name="Moffat K."/>
            <person name="Hill J."/>
            <person name="Bera J."/>
            <person name="Fadrosh D."/>
            <person name="Jin S."/>
            <person name="Johri S."/>
            <person name="Kim M."/>
            <person name="Overton L."/>
            <person name="Reardon M."/>
            <person name="Tsitrin T."/>
            <person name="Vuong H."/>
            <person name="Weaver B."/>
            <person name="Ciecko A."/>
            <person name="Tallon L."/>
            <person name="Jackson J."/>
            <person name="Pai G."/>
            <person name="Aken S.V."/>
            <person name="Utterback T."/>
            <person name="Reidmuller S."/>
            <person name="Feldblyum T."/>
            <person name="Hsiao J."/>
            <person name="Zismann V."/>
            <person name="Iobst S."/>
            <person name="de Vazeille A.R."/>
            <person name="Buell C.R."/>
            <person name="Ying K."/>
            <person name="Li Y."/>
            <person name="Lu T."/>
            <person name="Huang Y."/>
            <person name="Zhao Q."/>
            <person name="Feng Q."/>
            <person name="Zhang L."/>
            <person name="Zhu J."/>
            <person name="Weng Q."/>
            <person name="Mu J."/>
            <person name="Lu Y."/>
            <person name="Fan D."/>
            <person name="Liu Y."/>
            <person name="Guan J."/>
            <person name="Zhang Y."/>
            <person name="Yu S."/>
            <person name="Liu X."/>
            <person name="Zhang Y."/>
            <person name="Hong G."/>
            <person name="Han B."/>
            <person name="Choisne N."/>
            <person name="Demange N."/>
            <person name="Orjeda G."/>
            <person name="Samain S."/>
            <person name="Cattolico L."/>
            <person name="Pelletier E."/>
            <person name="Couloux A."/>
            <person name="Segurens B."/>
            <person name="Wincker P."/>
            <person name="D'Hont A."/>
            <person name="Scarpelli C."/>
            <person name="Weissenbach J."/>
            <person name="Salanoubat M."/>
            <person name="Quetier F."/>
            <person name="Yu Y."/>
            <person name="Kim H.R."/>
            <person name="Rambo T."/>
            <person name="Currie J."/>
            <person name="Collura K."/>
            <person name="Luo M."/>
            <person name="Yang T."/>
            <person name="Ammiraju J.S.S."/>
            <person name="Engler F."/>
            <person name="Soderlund C."/>
            <person name="Wing R.A."/>
            <person name="Palmer L.E."/>
            <person name="de la Bastide M."/>
            <person name="Spiegel L."/>
            <person name="Nascimento L."/>
            <person name="Zutavern T."/>
            <person name="O'Shaughnessy A."/>
            <person name="Dike S."/>
            <person name="Dedhia N."/>
            <person name="Preston R."/>
            <person name="Balija V."/>
            <person name="McCombie W.R."/>
            <person name="Chow T."/>
            <person name="Chen H."/>
            <person name="Chung M."/>
            <person name="Chen C."/>
            <person name="Shaw J."/>
            <person name="Wu H."/>
            <person name="Hsiao K."/>
            <person name="Chao Y."/>
            <person name="Chu M."/>
            <person name="Cheng C."/>
            <person name="Hour A."/>
            <person name="Lee P."/>
            <person name="Lin S."/>
            <person name="Lin Y."/>
            <person name="Liou J."/>
            <person name="Liu S."/>
            <person name="Hsing Y."/>
            <person name="Raghuvanshi S."/>
            <person name="Mohanty A."/>
            <person name="Bharti A.K."/>
            <person name="Gaur A."/>
            <person name="Gupta V."/>
            <person name="Kumar D."/>
            <person name="Ravi V."/>
            <person name="Vij S."/>
            <person name="Kapur A."/>
            <person name="Khurana P."/>
            <person name="Khurana P."/>
            <person name="Khurana J.P."/>
            <person name="Tyagi A.K."/>
            <person name="Gaikwad K."/>
            <person name="Singh A."/>
            <person name="Dalal V."/>
            <person name="Srivastava S."/>
            <person name="Dixit A."/>
            <person name="Pal A.K."/>
            <person name="Ghazi I.A."/>
            <person name="Yadav M."/>
            <person name="Pandit A."/>
            <person name="Bhargava A."/>
            <person name="Sureshbabu K."/>
            <person name="Batra K."/>
            <person name="Sharma T.R."/>
            <person name="Mohapatra T."/>
            <person name="Singh N.K."/>
            <person name="Messing J."/>
            <person name="Nelson A.B."/>
            <person name="Fuks G."/>
            <person name="Kavchok S."/>
            <person name="Keizer G."/>
            <person name="Linton E."/>
            <person name="Llaca V."/>
            <person name="Song R."/>
            <person name="Tanyolac B."/>
            <person name="Young S."/>
            <person name="Ho-Il K."/>
            <person name="Hahn J.H."/>
            <person name="Sangsakoo G."/>
            <person name="Vanavichit A."/>
            <person name="de Mattos Luiz.A.T."/>
            <person name="Zimmer P.D."/>
            <person name="Malone G."/>
            <person name="Dellagostin O."/>
            <person name="de Oliveira A.C."/>
            <person name="Bevan M."/>
            <person name="Bancroft I."/>
            <person name="Minx P."/>
            <person name="Cordum H."/>
            <person name="Wilson R."/>
            <person name="Cheng Z."/>
            <person name="Jin W."/>
            <person name="Jiang J."/>
            <person name="Leong S.A."/>
            <person name="Iwama H."/>
            <person name="Gojobori T."/>
            <person name="Itoh T."/>
            <person name="Niimura Y."/>
            <person name="Fujii Y."/>
            <person name="Habara T."/>
            <person name="Sakai H."/>
            <person name="Sato Y."/>
            <person name="Wilson G."/>
            <person name="Kumar K."/>
            <person name="McCouch S."/>
            <person name="Juretic N."/>
            <person name="Hoen D."/>
            <person name="Wright S."/>
            <person name="Bruskiewich R."/>
            <person name="Bureau T."/>
            <person name="Miyao A."/>
            <person name="Hirochika H."/>
            <person name="Nishikawa T."/>
            <person name="Kadowaki K."/>
            <person name="Sugiura M."/>
            <person name="Burr B."/>
            <person name="Sasaki T."/>
        </authorList>
    </citation>
    <scope>NUCLEOTIDE SEQUENCE [LARGE SCALE GENOMIC DNA]</scope>
    <source>
        <strain evidence="3">cv. Nipponbare</strain>
    </source>
</reference>
<dbReference type="EMBL" id="AP014967">
    <property type="protein sequence ID" value="BAT14062.1"/>
    <property type="molecule type" value="Genomic_DNA"/>
</dbReference>
<feature type="region of interest" description="Disordered" evidence="1">
    <location>
        <begin position="1"/>
        <end position="74"/>
    </location>
</feature>
<accession>A0A0P0Y2K2</accession>
<evidence type="ECO:0000256" key="1">
    <source>
        <dbReference type="SAM" id="MobiDB-lite"/>
    </source>
</evidence>
<feature type="compositionally biased region" description="Basic residues" evidence="1">
    <location>
        <begin position="62"/>
        <end position="74"/>
    </location>
</feature>
<evidence type="ECO:0000313" key="2">
    <source>
        <dbReference type="EMBL" id="BAT14062.1"/>
    </source>
</evidence>
<proteinExistence type="predicted"/>
<dbReference type="InParanoid" id="A0A0P0Y2K2"/>
<reference evidence="2 3" key="3">
    <citation type="journal article" date="2013" name="Rice">
        <title>Improvement of the Oryza sativa Nipponbare reference genome using next generation sequence and optical map data.</title>
        <authorList>
            <person name="Kawahara Y."/>
            <person name="de la Bastide M."/>
            <person name="Hamilton J.P."/>
            <person name="Kanamori H."/>
            <person name="McCombie W.R."/>
            <person name="Ouyang S."/>
            <person name="Schwartz D.C."/>
            <person name="Tanaka T."/>
            <person name="Wu J."/>
            <person name="Zhou S."/>
            <person name="Childs K.L."/>
            <person name="Davidson R.M."/>
            <person name="Lin H."/>
            <person name="Quesada-Ocampo L."/>
            <person name="Vaillancourt B."/>
            <person name="Sakai H."/>
            <person name="Lee S.S."/>
            <person name="Kim J."/>
            <person name="Numa H."/>
            <person name="Itoh T."/>
            <person name="Buell C.R."/>
            <person name="Matsumoto T."/>
        </authorList>
    </citation>
    <scope>NUCLEOTIDE SEQUENCE [LARGE SCALE GENOMIC DNA]</scope>
    <source>
        <strain evidence="3">cv. Nipponbare</strain>
    </source>
</reference>
<dbReference type="Proteomes" id="UP000059680">
    <property type="component" value="Chromosome 11"/>
</dbReference>
<sequence>MASPPPLEPLRPPHARPSTQTSTSHPVMLQSWAQQSQALLPAAPSTSRFPSSPSCQESCPPAHRRRCHQAGRPP</sequence>
<gene>
    <name evidence="2" type="ordered locus">Os11g0484450</name>
    <name evidence="2" type="ORF">OSNPB_110484450</name>
</gene>
<feature type="compositionally biased region" description="Low complexity" evidence="1">
    <location>
        <begin position="29"/>
        <end position="61"/>
    </location>
</feature>
<reference evidence="2 3" key="2">
    <citation type="journal article" date="2013" name="Plant Cell Physiol.">
        <title>Rice Annotation Project Database (RAP-DB): an integrative and interactive database for rice genomics.</title>
        <authorList>
            <person name="Sakai H."/>
            <person name="Lee S.S."/>
            <person name="Tanaka T."/>
            <person name="Numa H."/>
            <person name="Kim J."/>
            <person name="Kawahara Y."/>
            <person name="Wakimoto H."/>
            <person name="Yang C.C."/>
            <person name="Iwamoto M."/>
            <person name="Abe T."/>
            <person name="Yamada Y."/>
            <person name="Muto A."/>
            <person name="Inokuchi H."/>
            <person name="Ikemura T."/>
            <person name="Matsumoto T."/>
            <person name="Sasaki T."/>
            <person name="Itoh T."/>
        </authorList>
    </citation>
    <scope>NUCLEOTIDE SEQUENCE [LARGE SCALE GENOMIC DNA]</scope>
    <source>
        <strain evidence="3">cv. Nipponbare</strain>
    </source>
</reference>
<dbReference type="Gramene" id="Os11t0484450-00">
    <property type="protein sequence ID" value="Os11t0484450-00"/>
    <property type="gene ID" value="Os11g0484450"/>
</dbReference>
<evidence type="ECO:0000313" key="3">
    <source>
        <dbReference type="Proteomes" id="UP000059680"/>
    </source>
</evidence>
<protein>
    <submittedName>
        <fullName evidence="2">Os11g0484450 protein</fullName>
    </submittedName>
</protein>